<evidence type="ECO:0000256" key="7">
    <source>
        <dbReference type="ARBA" id="ARBA00023125"/>
    </source>
</evidence>
<feature type="compositionally biased region" description="Basic and acidic residues" evidence="11">
    <location>
        <begin position="49"/>
        <end position="70"/>
    </location>
</feature>
<dbReference type="PROSITE" id="PS50039">
    <property type="entry name" value="FORK_HEAD_3"/>
    <property type="match status" value="1"/>
</dbReference>
<dbReference type="PROSITE" id="PS00658">
    <property type="entry name" value="FORK_HEAD_2"/>
    <property type="match status" value="1"/>
</dbReference>
<feature type="compositionally biased region" description="Basic and acidic residues" evidence="11">
    <location>
        <begin position="1"/>
        <end position="10"/>
    </location>
</feature>
<evidence type="ECO:0000256" key="1">
    <source>
        <dbReference type="ARBA" id="ARBA00004123"/>
    </source>
</evidence>
<dbReference type="InterPro" id="IPR032354">
    <property type="entry name" value="FOXP-CC"/>
</dbReference>
<feature type="compositionally biased region" description="Low complexity" evidence="11">
    <location>
        <begin position="18"/>
        <end position="29"/>
    </location>
</feature>
<dbReference type="FunFam" id="1.10.10.10:FF:000010">
    <property type="entry name" value="Forkhead box P2 isoform B"/>
    <property type="match status" value="1"/>
</dbReference>
<evidence type="ECO:0000256" key="8">
    <source>
        <dbReference type="ARBA" id="ARBA00023163"/>
    </source>
</evidence>
<accession>A0A1D1V2G5</accession>
<sequence length="676" mass="73971">MSERGRDRSAARSTPDRLPYSLSTTPSSTSSLVNALVKNAAASLLNGNYDRERNGRESAHSLGSEREKSRNSSSTVGSSSTAAVPGGMLDAATASNLLQFNPLFMAAAGMNVNSTVGNPQLQQIMQQMSPQQMQLMQQQYLMLQQEHLLQSAVASAAGDKSPSSSRDQLAQQLAFQQQYFLQQLQQARYFVPGASPFMFPTGSAAESSSSSTSRDSSSSIKNDPRGDSEDSKYPISSSSSSSSSPAVKYLYGHGVCRWLGCETPFENTTAFSKHLNKEHGLDDRSTASTRVQIQVVSQLEVQLQKEKDRLDAMLSHLHMKPDDVALIGASETIVKDETESNSPTSTPPKVTPSLFGLPLYFLGNGSQHSPTTTPTSQISSASRDRQPSQPSPPSMACNSQRSPSPSGLAIRRRVSDKANLPIAADLERNRELYRTSHVRPPYTYASLIRQAIIESPERQLTLNEIYMWFQTTFAYFRKNAATWKNAVRHNLSLHKCFARVENVKGAVWTVDEEEFFKRRPQRIPSAKPYSMSGSMPGMPVTMYGEPYSSGTGTSTPEPMADADSSPQDYSNGSFARTAPFKKQHQFDMHPGVGSGKVEIIDADRAGDQRFPGGGSLTGSDGMDADEASDEYRDYADNISDEENDDPPAAAERDRPYDEDVAENGSFDRRLTVKEEA</sequence>
<evidence type="ECO:0000256" key="3">
    <source>
        <dbReference type="ARBA" id="ARBA00022723"/>
    </source>
</evidence>
<dbReference type="Pfam" id="PF00250">
    <property type="entry name" value="Forkhead"/>
    <property type="match status" value="1"/>
</dbReference>
<dbReference type="InterPro" id="IPR030456">
    <property type="entry name" value="TF_fork_head_CS_2"/>
</dbReference>
<feature type="region of interest" description="Disordered" evidence="11">
    <location>
        <begin position="365"/>
        <end position="409"/>
    </location>
</feature>
<proteinExistence type="predicted"/>
<feature type="domain" description="Fork-head" evidence="12">
    <location>
        <begin position="439"/>
        <end position="513"/>
    </location>
</feature>
<dbReference type="GO" id="GO:0000981">
    <property type="term" value="F:DNA-binding transcription factor activity, RNA polymerase II-specific"/>
    <property type="evidence" value="ECO:0007669"/>
    <property type="project" value="TreeGrafter"/>
</dbReference>
<dbReference type="InterPro" id="IPR050998">
    <property type="entry name" value="FOXP"/>
</dbReference>
<feature type="compositionally biased region" description="Low complexity" evidence="11">
    <location>
        <begin position="203"/>
        <end position="219"/>
    </location>
</feature>
<evidence type="ECO:0000256" key="11">
    <source>
        <dbReference type="SAM" id="MobiDB-lite"/>
    </source>
</evidence>
<dbReference type="OrthoDB" id="5830876at2759"/>
<dbReference type="GO" id="GO:0008270">
    <property type="term" value="F:zinc ion binding"/>
    <property type="evidence" value="ECO:0007669"/>
    <property type="project" value="UniProtKB-KW"/>
</dbReference>
<gene>
    <name evidence="13" type="primary">RvY_05663</name>
    <name evidence="13" type="synonym">RvY_05663.1</name>
    <name evidence="13" type="ORF">RvY_05663-1</name>
</gene>
<keyword evidence="2" id="KW-0678">Repressor</keyword>
<dbReference type="Proteomes" id="UP000186922">
    <property type="component" value="Unassembled WGS sequence"/>
</dbReference>
<dbReference type="Gene3D" id="1.10.10.10">
    <property type="entry name" value="Winged helix-like DNA-binding domain superfamily/Winged helix DNA-binding domain"/>
    <property type="match status" value="1"/>
</dbReference>
<feature type="region of interest" description="Disordered" evidence="11">
    <location>
        <begin position="605"/>
        <end position="676"/>
    </location>
</feature>
<dbReference type="EMBL" id="BDGG01000002">
    <property type="protein sequence ID" value="GAU93777.1"/>
    <property type="molecule type" value="Genomic_DNA"/>
</dbReference>
<dbReference type="CDD" id="cd20065">
    <property type="entry name" value="FH_FOXP2"/>
    <property type="match status" value="1"/>
</dbReference>
<dbReference type="InterPro" id="IPR001766">
    <property type="entry name" value="Fork_head_dom"/>
</dbReference>
<feature type="compositionally biased region" description="Low complexity" evidence="11">
    <location>
        <begin position="72"/>
        <end position="82"/>
    </location>
</feature>
<dbReference type="GO" id="GO:0000978">
    <property type="term" value="F:RNA polymerase II cis-regulatory region sequence-specific DNA binding"/>
    <property type="evidence" value="ECO:0007669"/>
    <property type="project" value="TreeGrafter"/>
</dbReference>
<dbReference type="Pfam" id="PF16159">
    <property type="entry name" value="FOXP-CC"/>
    <property type="match status" value="1"/>
</dbReference>
<evidence type="ECO:0000313" key="13">
    <source>
        <dbReference type="EMBL" id="GAU93777.1"/>
    </source>
</evidence>
<feature type="compositionally biased region" description="Low complexity" evidence="11">
    <location>
        <begin position="366"/>
        <end position="381"/>
    </location>
</feature>
<keyword evidence="9 10" id="KW-0539">Nucleus</keyword>
<organism evidence="13 14">
    <name type="scientific">Ramazzottius varieornatus</name>
    <name type="common">Water bear</name>
    <name type="synonym">Tardigrade</name>
    <dbReference type="NCBI Taxonomy" id="947166"/>
    <lineage>
        <taxon>Eukaryota</taxon>
        <taxon>Metazoa</taxon>
        <taxon>Ecdysozoa</taxon>
        <taxon>Tardigrada</taxon>
        <taxon>Eutardigrada</taxon>
        <taxon>Parachela</taxon>
        <taxon>Hypsibioidea</taxon>
        <taxon>Ramazzottiidae</taxon>
        <taxon>Ramazzottius</taxon>
    </lineage>
</organism>
<keyword evidence="3" id="KW-0479">Metal-binding</keyword>
<evidence type="ECO:0000256" key="2">
    <source>
        <dbReference type="ARBA" id="ARBA00022491"/>
    </source>
</evidence>
<dbReference type="Gene3D" id="1.20.5.340">
    <property type="match status" value="1"/>
</dbReference>
<dbReference type="STRING" id="947166.A0A1D1V2G5"/>
<feature type="compositionally biased region" description="Polar residues" evidence="11">
    <location>
        <begin position="396"/>
        <end position="405"/>
    </location>
</feature>
<evidence type="ECO:0000256" key="9">
    <source>
        <dbReference type="ARBA" id="ARBA00023242"/>
    </source>
</evidence>
<evidence type="ECO:0000313" key="14">
    <source>
        <dbReference type="Proteomes" id="UP000186922"/>
    </source>
</evidence>
<evidence type="ECO:0000256" key="4">
    <source>
        <dbReference type="ARBA" id="ARBA00022771"/>
    </source>
</evidence>
<feature type="compositionally biased region" description="Polar residues" evidence="11">
    <location>
        <begin position="564"/>
        <end position="574"/>
    </location>
</feature>
<keyword evidence="4" id="KW-0863">Zinc-finger</keyword>
<feature type="compositionally biased region" description="Basic and acidic residues" evidence="11">
    <location>
        <begin position="222"/>
        <end position="232"/>
    </location>
</feature>
<dbReference type="InterPro" id="IPR047412">
    <property type="entry name" value="FH_FOXP1_P2"/>
</dbReference>
<dbReference type="SMART" id="SM00339">
    <property type="entry name" value="FH"/>
    <property type="match status" value="1"/>
</dbReference>
<evidence type="ECO:0000256" key="5">
    <source>
        <dbReference type="ARBA" id="ARBA00022833"/>
    </source>
</evidence>
<comment type="caution">
    <text evidence="13">The sequence shown here is derived from an EMBL/GenBank/DDBJ whole genome shotgun (WGS) entry which is preliminary data.</text>
</comment>
<evidence type="ECO:0000256" key="10">
    <source>
        <dbReference type="PROSITE-ProRule" id="PRU00089"/>
    </source>
</evidence>
<name>A0A1D1V2G5_RAMVA</name>
<evidence type="ECO:0000259" key="12">
    <source>
        <dbReference type="PROSITE" id="PS50039"/>
    </source>
</evidence>
<dbReference type="PANTHER" id="PTHR45796:SF4">
    <property type="entry name" value="FORKHEAD BOX P, ISOFORM C"/>
    <property type="match status" value="1"/>
</dbReference>
<dbReference type="InterPro" id="IPR036390">
    <property type="entry name" value="WH_DNA-bd_sf"/>
</dbReference>
<feature type="region of interest" description="Disordered" evidence="11">
    <location>
        <begin position="1"/>
        <end position="29"/>
    </location>
</feature>
<dbReference type="AlphaFoldDB" id="A0A1D1V2G5"/>
<feature type="region of interest" description="Disordered" evidence="11">
    <location>
        <begin position="47"/>
        <end position="82"/>
    </location>
</feature>
<dbReference type="GO" id="GO:0005634">
    <property type="term" value="C:nucleus"/>
    <property type="evidence" value="ECO:0007669"/>
    <property type="project" value="UniProtKB-SubCell"/>
</dbReference>
<feature type="DNA-binding region" description="Fork-head" evidence="10">
    <location>
        <begin position="439"/>
        <end position="513"/>
    </location>
</feature>
<dbReference type="SUPFAM" id="SSF46785">
    <property type="entry name" value="Winged helix' DNA-binding domain"/>
    <property type="match status" value="1"/>
</dbReference>
<feature type="region of interest" description="Disordered" evidence="11">
    <location>
        <begin position="202"/>
        <end position="245"/>
    </location>
</feature>
<evidence type="ECO:0000256" key="6">
    <source>
        <dbReference type="ARBA" id="ARBA00023015"/>
    </source>
</evidence>
<protein>
    <recommendedName>
        <fullName evidence="12">Fork-head domain-containing protein</fullName>
    </recommendedName>
</protein>
<feature type="compositionally biased region" description="Basic and acidic residues" evidence="11">
    <location>
        <begin position="665"/>
        <end position="676"/>
    </location>
</feature>
<dbReference type="PANTHER" id="PTHR45796">
    <property type="entry name" value="FORKHEAD BOX P, ISOFORM C"/>
    <property type="match status" value="1"/>
</dbReference>
<comment type="subcellular location">
    <subcellularLocation>
        <location evidence="1 10">Nucleus</location>
    </subcellularLocation>
</comment>
<keyword evidence="5" id="KW-0862">Zinc</keyword>
<keyword evidence="6" id="KW-0805">Transcription regulation</keyword>
<dbReference type="InterPro" id="IPR036388">
    <property type="entry name" value="WH-like_DNA-bd_sf"/>
</dbReference>
<dbReference type="PRINTS" id="PR00053">
    <property type="entry name" value="FORKHEAD"/>
</dbReference>
<reference evidence="13 14" key="1">
    <citation type="journal article" date="2016" name="Nat. Commun.">
        <title>Extremotolerant tardigrade genome and improved radiotolerance of human cultured cells by tardigrade-unique protein.</title>
        <authorList>
            <person name="Hashimoto T."/>
            <person name="Horikawa D.D."/>
            <person name="Saito Y."/>
            <person name="Kuwahara H."/>
            <person name="Kozuka-Hata H."/>
            <person name="Shin-I T."/>
            <person name="Minakuchi Y."/>
            <person name="Ohishi K."/>
            <person name="Motoyama A."/>
            <person name="Aizu T."/>
            <person name="Enomoto A."/>
            <person name="Kondo K."/>
            <person name="Tanaka S."/>
            <person name="Hara Y."/>
            <person name="Koshikawa S."/>
            <person name="Sagara H."/>
            <person name="Miura T."/>
            <person name="Yokobori S."/>
            <person name="Miyagawa K."/>
            <person name="Suzuki Y."/>
            <person name="Kubo T."/>
            <person name="Oyama M."/>
            <person name="Kohara Y."/>
            <person name="Fujiyama A."/>
            <person name="Arakawa K."/>
            <person name="Katayama T."/>
            <person name="Toyoda A."/>
            <person name="Kunieda T."/>
        </authorList>
    </citation>
    <scope>NUCLEOTIDE SEQUENCE [LARGE SCALE GENOMIC DNA]</scope>
    <source>
        <strain evidence="13 14">YOKOZUNA-1</strain>
    </source>
</reference>
<feature type="region of interest" description="Disordered" evidence="11">
    <location>
        <begin position="542"/>
        <end position="574"/>
    </location>
</feature>
<keyword evidence="7 10" id="KW-0238">DNA-binding</keyword>
<keyword evidence="14" id="KW-1185">Reference proteome</keyword>
<keyword evidence="8" id="KW-0804">Transcription</keyword>